<dbReference type="Pfam" id="PF01261">
    <property type="entry name" value="AP_endonuc_2"/>
    <property type="match status" value="1"/>
</dbReference>
<evidence type="ECO:0000259" key="1">
    <source>
        <dbReference type="Pfam" id="PF01261"/>
    </source>
</evidence>
<protein>
    <submittedName>
        <fullName evidence="2">Sugar phosphate isomerase/epimerase</fullName>
    </submittedName>
</protein>
<evidence type="ECO:0000313" key="3">
    <source>
        <dbReference type="Proteomes" id="UP000286594"/>
    </source>
</evidence>
<keyword evidence="2" id="KW-0413">Isomerase</keyword>
<dbReference type="Gene3D" id="3.20.20.150">
    <property type="entry name" value="Divalent-metal-dependent TIM barrel enzymes"/>
    <property type="match status" value="1"/>
</dbReference>
<dbReference type="Proteomes" id="UP000286594">
    <property type="component" value="Unassembled WGS sequence"/>
</dbReference>
<dbReference type="SUPFAM" id="SSF51658">
    <property type="entry name" value="Xylose isomerase-like"/>
    <property type="match status" value="1"/>
</dbReference>
<sequence>MTAPRQQIVLHSLIAKDAPMAIDLKIARDLGYDGIEISAAKMRAFLAAGWTEADLAERLRPFYLPGTGFLMDIERHGPNEAALMREAEELFHLARVAGARGVQLITGPIPLAAARAHAEGRPIEGYAGVLGLPRAEQLAITARNLAKLADMAAAEGLVLYLEALGWCPLNTVSDQLELIGRAARDNLKMVVDFWHCHVSGDTPERISRIDSRLIYGVHVCDSLRHDGGLPDEAVLRDVPTGSGVLALQDWVDAVKATGYVGWWSGELFCRRQHQDDSFRVAAEIKALLEKLVL</sequence>
<dbReference type="InterPro" id="IPR036237">
    <property type="entry name" value="Xyl_isomerase-like_sf"/>
</dbReference>
<dbReference type="PANTHER" id="PTHR12110:SF21">
    <property type="entry name" value="XYLOSE ISOMERASE-LIKE TIM BARREL DOMAIN-CONTAINING PROTEIN"/>
    <property type="match status" value="1"/>
</dbReference>
<comment type="caution">
    <text evidence="2">The sequence shown here is derived from an EMBL/GenBank/DDBJ whole genome shotgun (WGS) entry which is preliminary data.</text>
</comment>
<accession>A0A443L540</accession>
<dbReference type="AlphaFoldDB" id="A0A443L540"/>
<dbReference type="OrthoDB" id="9787068at2"/>
<dbReference type="InterPro" id="IPR013022">
    <property type="entry name" value="Xyl_isomerase-like_TIM-brl"/>
</dbReference>
<name>A0A443L540_9RHOB</name>
<proteinExistence type="predicted"/>
<organism evidence="2 3">
    <name type="scientific">Paenirhodobacter ferrireducens</name>
    <dbReference type="NCBI Taxonomy" id="1215032"/>
    <lineage>
        <taxon>Bacteria</taxon>
        <taxon>Pseudomonadati</taxon>
        <taxon>Pseudomonadota</taxon>
        <taxon>Alphaproteobacteria</taxon>
        <taxon>Rhodobacterales</taxon>
        <taxon>Rhodobacter group</taxon>
        <taxon>Paenirhodobacter</taxon>
    </lineage>
</organism>
<dbReference type="InterPro" id="IPR050312">
    <property type="entry name" value="IolE/XylAMocC-like"/>
</dbReference>
<dbReference type="PANTHER" id="PTHR12110">
    <property type="entry name" value="HYDROXYPYRUVATE ISOMERASE"/>
    <property type="match status" value="1"/>
</dbReference>
<feature type="domain" description="Xylose isomerase-like TIM barrel" evidence="1">
    <location>
        <begin position="25"/>
        <end position="279"/>
    </location>
</feature>
<dbReference type="GO" id="GO:0016853">
    <property type="term" value="F:isomerase activity"/>
    <property type="evidence" value="ECO:0007669"/>
    <property type="project" value="UniProtKB-KW"/>
</dbReference>
<reference evidence="2 3" key="1">
    <citation type="submission" date="2019-01" db="EMBL/GenBank/DDBJ databases">
        <title>Sinorhodobacter populi sp. nov. isolated from the symptomatic bark tissue of Populus euramericana canker.</title>
        <authorList>
            <person name="Xu G."/>
        </authorList>
    </citation>
    <scope>NUCLEOTIDE SEQUENCE [LARGE SCALE GENOMIC DNA]</scope>
    <source>
        <strain evidence="2 3">CCTCC AB2012026</strain>
    </source>
</reference>
<dbReference type="RefSeq" id="WP_128152087.1">
    <property type="nucleotide sequence ID" value="NZ_SAVB01000032.1"/>
</dbReference>
<gene>
    <name evidence="2" type="ORF">EOW65_18865</name>
</gene>
<keyword evidence="3" id="KW-1185">Reference proteome</keyword>
<evidence type="ECO:0000313" key="2">
    <source>
        <dbReference type="EMBL" id="RWR44335.1"/>
    </source>
</evidence>
<dbReference type="EMBL" id="SAVB01000032">
    <property type="protein sequence ID" value="RWR44335.1"/>
    <property type="molecule type" value="Genomic_DNA"/>
</dbReference>